<dbReference type="Gene3D" id="3.30.70.100">
    <property type="match status" value="1"/>
</dbReference>
<keyword evidence="7" id="KW-1185">Reference proteome</keyword>
<evidence type="ECO:0000256" key="4">
    <source>
        <dbReference type="ARBA" id="ARBA00023163"/>
    </source>
</evidence>
<dbReference type="InterPro" id="IPR036388">
    <property type="entry name" value="WH-like_DNA-bd_sf"/>
</dbReference>
<name>A0ABP9MXK7_9GAMM</name>
<accession>A0ABP9MXK7</accession>
<comment type="caution">
    <text evidence="6">The sequence shown here is derived from an EMBL/GenBank/DDBJ whole genome shotgun (WGS) entry which is preliminary data.</text>
</comment>
<keyword evidence="3" id="KW-0238">DNA-binding</keyword>
<dbReference type="Pfam" id="PF00403">
    <property type="entry name" value="HMA"/>
    <property type="match status" value="1"/>
</dbReference>
<gene>
    <name evidence="6" type="ORF">GCM10023338_23360</name>
</gene>
<feature type="domain" description="HMA" evidence="5">
    <location>
        <begin position="156"/>
        <end position="221"/>
    </location>
</feature>
<dbReference type="SUPFAM" id="SSF55008">
    <property type="entry name" value="HMA, heavy metal-associated domain"/>
    <property type="match status" value="1"/>
</dbReference>
<dbReference type="SUPFAM" id="SSF46785">
    <property type="entry name" value="Winged helix' DNA-binding domain"/>
    <property type="match status" value="1"/>
</dbReference>
<dbReference type="Proteomes" id="UP001500631">
    <property type="component" value="Unassembled WGS sequence"/>
</dbReference>
<evidence type="ECO:0000313" key="7">
    <source>
        <dbReference type="Proteomes" id="UP001500631"/>
    </source>
</evidence>
<evidence type="ECO:0000313" key="6">
    <source>
        <dbReference type="EMBL" id="GAA5104100.1"/>
    </source>
</evidence>
<organism evidence="6 7">
    <name type="scientific">Wohlfahrtiimonas larvae</name>
    <dbReference type="NCBI Taxonomy" id="1157986"/>
    <lineage>
        <taxon>Bacteria</taxon>
        <taxon>Pseudomonadati</taxon>
        <taxon>Pseudomonadota</taxon>
        <taxon>Gammaproteobacteria</taxon>
        <taxon>Cardiobacteriales</taxon>
        <taxon>Ignatzschineriaceae</taxon>
        <taxon>Wohlfahrtiimonas</taxon>
    </lineage>
</organism>
<dbReference type="NCBIfam" id="TIGR02698">
    <property type="entry name" value="CopY_TcrY"/>
    <property type="match status" value="1"/>
</dbReference>
<protein>
    <recommendedName>
        <fullName evidence="5">HMA domain-containing protein</fullName>
    </recommendedName>
</protein>
<dbReference type="InterPro" id="IPR036163">
    <property type="entry name" value="HMA_dom_sf"/>
</dbReference>
<evidence type="ECO:0000259" key="5">
    <source>
        <dbReference type="PROSITE" id="PS50846"/>
    </source>
</evidence>
<dbReference type="InterPro" id="IPR005650">
    <property type="entry name" value="BlaI_family"/>
</dbReference>
<proteinExistence type="inferred from homology"/>
<keyword evidence="2" id="KW-0805">Transcription regulation</keyword>
<evidence type="ECO:0000256" key="3">
    <source>
        <dbReference type="ARBA" id="ARBA00023125"/>
    </source>
</evidence>
<keyword evidence="4" id="KW-0804">Transcription</keyword>
<dbReference type="RefSeq" id="WP_077926615.1">
    <property type="nucleotide sequence ID" value="NZ_BAABKE010000010.1"/>
</dbReference>
<evidence type="ECO:0000256" key="1">
    <source>
        <dbReference type="ARBA" id="ARBA00011046"/>
    </source>
</evidence>
<dbReference type="Gene3D" id="1.10.10.10">
    <property type="entry name" value="Winged helix-like DNA-binding domain superfamily/Winged helix DNA-binding domain"/>
    <property type="match status" value="1"/>
</dbReference>
<dbReference type="Pfam" id="PF03965">
    <property type="entry name" value="Penicillinase_R"/>
    <property type="match status" value="1"/>
</dbReference>
<dbReference type="InterPro" id="IPR006121">
    <property type="entry name" value="HMA_dom"/>
</dbReference>
<evidence type="ECO:0000256" key="2">
    <source>
        <dbReference type="ARBA" id="ARBA00023015"/>
    </source>
</evidence>
<dbReference type="PROSITE" id="PS50846">
    <property type="entry name" value="HMA_2"/>
    <property type="match status" value="1"/>
</dbReference>
<dbReference type="CDD" id="cd00371">
    <property type="entry name" value="HMA"/>
    <property type="match status" value="1"/>
</dbReference>
<sequence length="223" mass="24868">MSHIKITKTEWEVMRILWTQGECYSNEVTTLLSEKYEWKPSTVKTLIARLVNKGYVGKHPEGNRYRYFPTISEKESLQQSRAELAHHICSTKMGKYIAALLEENPLSHSDIALISQALEKKVQVALDKVPCNCIKGQCTCIDDCCSQSIQRKNSMKKVTFSVPEISCGHCTSSIEKGLSAISGVHSVTSDIAAKTTTVEFDESVTIAQLIEEFDNIGFDAKEA</sequence>
<comment type="similarity">
    <text evidence="1">Belongs to the BlaI transcriptional regulatory family.</text>
</comment>
<dbReference type="InterPro" id="IPR014071">
    <property type="entry name" value="Cu_transp_CopY/TcrY"/>
</dbReference>
<dbReference type="EMBL" id="BAABKE010000010">
    <property type="protein sequence ID" value="GAA5104100.1"/>
    <property type="molecule type" value="Genomic_DNA"/>
</dbReference>
<reference evidence="7" key="1">
    <citation type="journal article" date="2019" name="Int. J. Syst. Evol. Microbiol.">
        <title>The Global Catalogue of Microorganisms (GCM) 10K type strain sequencing project: providing services to taxonomists for standard genome sequencing and annotation.</title>
        <authorList>
            <consortium name="The Broad Institute Genomics Platform"/>
            <consortium name="The Broad Institute Genome Sequencing Center for Infectious Disease"/>
            <person name="Wu L."/>
            <person name="Ma J."/>
        </authorList>
    </citation>
    <scope>NUCLEOTIDE SEQUENCE [LARGE SCALE GENOMIC DNA]</scope>
    <source>
        <strain evidence="7">JCM 18424</strain>
    </source>
</reference>
<dbReference type="InterPro" id="IPR036390">
    <property type="entry name" value="WH_DNA-bd_sf"/>
</dbReference>